<keyword evidence="5" id="KW-0328">Glycosyltransferase</keyword>
<dbReference type="InterPro" id="IPR050396">
    <property type="entry name" value="Glycosyltr_51/Transpeptidase"/>
</dbReference>
<keyword evidence="6" id="KW-0808">Transferase</keyword>
<keyword evidence="11" id="KW-0511">Multifunctional enzyme</keyword>
<dbReference type="InterPro" id="IPR023346">
    <property type="entry name" value="Lysozyme-like_dom_sf"/>
</dbReference>
<keyword evidence="10 16" id="KW-0472">Membrane</keyword>
<dbReference type="CDD" id="cd00063">
    <property type="entry name" value="FN3"/>
    <property type="match status" value="2"/>
</dbReference>
<evidence type="ECO:0000256" key="3">
    <source>
        <dbReference type="ARBA" id="ARBA00022645"/>
    </source>
</evidence>
<name>A0ABS7D3R9_9BACL</name>
<evidence type="ECO:0000256" key="14">
    <source>
        <dbReference type="ARBA" id="ARBA00049902"/>
    </source>
</evidence>
<keyword evidence="9" id="KW-0573">Peptidoglycan synthesis</keyword>
<dbReference type="InterPro" id="IPR036116">
    <property type="entry name" value="FN3_sf"/>
</dbReference>
<evidence type="ECO:0000256" key="7">
    <source>
        <dbReference type="ARBA" id="ARBA00022801"/>
    </source>
</evidence>
<evidence type="ECO:0000256" key="8">
    <source>
        <dbReference type="ARBA" id="ARBA00022960"/>
    </source>
</evidence>
<evidence type="ECO:0000256" key="16">
    <source>
        <dbReference type="SAM" id="Phobius"/>
    </source>
</evidence>
<dbReference type="Pfam" id="PF00905">
    <property type="entry name" value="Transpeptidase"/>
    <property type="match status" value="1"/>
</dbReference>
<dbReference type="InterPro" id="IPR036950">
    <property type="entry name" value="PBP_transglycosylase"/>
</dbReference>
<dbReference type="Pfam" id="PF00912">
    <property type="entry name" value="Transgly"/>
    <property type="match status" value="1"/>
</dbReference>
<dbReference type="InterPro" id="IPR013783">
    <property type="entry name" value="Ig-like_fold"/>
</dbReference>
<comment type="catalytic activity">
    <reaction evidence="14">
        <text>[GlcNAc-(1-&gt;4)-Mur2Ac(oyl-L-Ala-gamma-D-Glu-L-Lys-D-Ala-D-Ala)](n)-di-trans,octa-cis-undecaprenyl diphosphate + beta-D-GlcNAc-(1-&gt;4)-Mur2Ac(oyl-L-Ala-gamma-D-Glu-L-Lys-D-Ala-D-Ala)-di-trans,octa-cis-undecaprenyl diphosphate = [GlcNAc-(1-&gt;4)-Mur2Ac(oyl-L-Ala-gamma-D-Glu-L-Lys-D-Ala-D-Ala)](n+1)-di-trans,octa-cis-undecaprenyl diphosphate + di-trans,octa-cis-undecaprenyl diphosphate + H(+)</text>
        <dbReference type="Rhea" id="RHEA:23708"/>
        <dbReference type="Rhea" id="RHEA-COMP:9602"/>
        <dbReference type="Rhea" id="RHEA-COMP:9603"/>
        <dbReference type="ChEBI" id="CHEBI:15378"/>
        <dbReference type="ChEBI" id="CHEBI:58405"/>
        <dbReference type="ChEBI" id="CHEBI:60033"/>
        <dbReference type="ChEBI" id="CHEBI:78435"/>
        <dbReference type="EC" id="2.4.99.28"/>
    </reaction>
</comment>
<sequence length="1035" mass="113646">MDQDRDLNKNGYSRWRTFGLVSYITVKWIVIFAVMFGLFIGGIMTGYVASFVTDEPIRSRAEIESKINENAITGFVYFNDGQTPVGQLRTEEDRRLIKYEDLPQHVINAVLAIEDNNFESHIGVDMNGLGRAAKQKLFNEDTQTGGSTLTQQLARRVFLSLDKTDSRKVKEIFLSLRLERFLTKKQILTAYLNKVPFGTGANGYNLFGIKAAAKGIFNVNDLNQLNIAQAAYLAGLPQRPSAYTAFTSKGKFNEKGFKLAVERQQNVLKRMLDTGRISRSQYDEALQFDISGSLAKPSEKAYSTFPYLMLEAERQAAEILLMQKDTTLTLADMRKKETAPLIEEAREHLLRGGYHIYTTIDKRIYNMMKKIGSDENNFTPRSEEKGIEQIAAIMLDHKTGAILSMLEGRDFYEEQMNHATQMTRQPGSTMKPIAAYLPAIESGLVQPGSIIDDAPMVFKDGQKGFHIPMNSNKKFYGLVTAREALNRSLNLPALKVFNEMVKIEEAWKFTRKLGITTLQPEDDGAQTGVIGGLSKGVTVEELTNAYGSIANKGILNDAYMISKITDGEGNIVYEHKSKPLRVFSEQTAFLMTDMLRTVISDGSGTGHAIASQFKKYGEIPIVGKTGSTQSYGDVWFMGYTPDITLGVWAGYEKQAHTLSKNGRTRARSIWTMIMNEVTAERAELFPTKKFEMPSGIVKATVSSVSGKLPSSLTRQMGMSVTDWFNKKYLPKKQDDALVKVAYITYNGINYLPHESTPSDMLKEQIVIKREKPLDELMEEIAAAQSKLPGSSRRAMSAYLPADAGRDAPSKLDPRVDDGAAPSAPSNVRLETISSNRAYRITFSASKQKDVAGYRLYRSVNGASYTVSGAPVLAGDDTKFTVHLGAAGTYSYYVTAVDIGGHESSPSATVTIGGNNAGTATPPGTNGSTTGQQGEGNGEVIPNPGELDLTVPSAPWDVKTEASGVGIKLSWVANAVSEQVTGYNIYYQSAADNDFQLIGSSATSEYESPQSAGSFRVTAVNEAGESPFSVTVQVNE</sequence>
<evidence type="ECO:0000313" key="19">
    <source>
        <dbReference type="Proteomes" id="UP000812277"/>
    </source>
</evidence>
<feature type="domain" description="Fibronectin type-III" evidence="17">
    <location>
        <begin position="823"/>
        <end position="923"/>
    </location>
</feature>
<dbReference type="SUPFAM" id="SSF56601">
    <property type="entry name" value="beta-lactamase/transpeptidase-like"/>
    <property type="match status" value="1"/>
</dbReference>
<keyword evidence="16" id="KW-0812">Transmembrane</keyword>
<evidence type="ECO:0000256" key="11">
    <source>
        <dbReference type="ARBA" id="ARBA00023268"/>
    </source>
</evidence>
<keyword evidence="3" id="KW-0121">Carboxypeptidase</keyword>
<dbReference type="PANTHER" id="PTHR32282">
    <property type="entry name" value="BINDING PROTEIN TRANSPEPTIDASE, PUTATIVE-RELATED"/>
    <property type="match status" value="1"/>
</dbReference>
<feature type="region of interest" description="Disordered" evidence="15">
    <location>
        <begin position="802"/>
        <end position="824"/>
    </location>
</feature>
<dbReference type="InterPro" id="IPR001460">
    <property type="entry name" value="PCN-bd_Tpept"/>
</dbReference>
<feature type="compositionally biased region" description="Polar residues" evidence="15">
    <location>
        <begin position="914"/>
        <end position="931"/>
    </location>
</feature>
<proteinExistence type="predicted"/>
<evidence type="ECO:0000256" key="4">
    <source>
        <dbReference type="ARBA" id="ARBA00022670"/>
    </source>
</evidence>
<keyword evidence="16" id="KW-1133">Transmembrane helix</keyword>
<dbReference type="SMART" id="SM00060">
    <property type="entry name" value="FN3"/>
    <property type="match status" value="2"/>
</dbReference>
<evidence type="ECO:0000256" key="9">
    <source>
        <dbReference type="ARBA" id="ARBA00022984"/>
    </source>
</evidence>
<keyword evidence="19" id="KW-1185">Reference proteome</keyword>
<evidence type="ECO:0000259" key="17">
    <source>
        <dbReference type="PROSITE" id="PS50853"/>
    </source>
</evidence>
<dbReference type="EMBL" id="JAHZIJ010000002">
    <property type="protein sequence ID" value="MBW7474207.1"/>
    <property type="molecule type" value="Genomic_DNA"/>
</dbReference>
<protein>
    <submittedName>
        <fullName evidence="18">Transglycosylase domain-containing protein</fullName>
    </submittedName>
</protein>
<dbReference type="InterPro" id="IPR012338">
    <property type="entry name" value="Beta-lactam/transpept-like"/>
</dbReference>
<keyword evidence="4" id="KW-0645">Protease</keyword>
<dbReference type="PANTHER" id="PTHR32282:SF11">
    <property type="entry name" value="PENICILLIN-BINDING PROTEIN 1B"/>
    <property type="match status" value="1"/>
</dbReference>
<evidence type="ECO:0000256" key="13">
    <source>
        <dbReference type="ARBA" id="ARBA00034000"/>
    </source>
</evidence>
<dbReference type="Gene3D" id="2.60.40.10">
    <property type="entry name" value="Immunoglobulins"/>
    <property type="match status" value="2"/>
</dbReference>
<evidence type="ECO:0000256" key="2">
    <source>
        <dbReference type="ARBA" id="ARBA00022475"/>
    </source>
</evidence>
<dbReference type="SUPFAM" id="SSF53955">
    <property type="entry name" value="Lysozyme-like"/>
    <property type="match status" value="1"/>
</dbReference>
<evidence type="ECO:0000256" key="10">
    <source>
        <dbReference type="ARBA" id="ARBA00023136"/>
    </source>
</evidence>
<dbReference type="SUPFAM" id="SSF49265">
    <property type="entry name" value="Fibronectin type III"/>
    <property type="match status" value="2"/>
</dbReference>
<comment type="catalytic activity">
    <reaction evidence="13">
        <text>Preferential cleavage: (Ac)2-L-Lys-D-Ala-|-D-Ala. Also transpeptidation of peptidyl-alanyl moieties that are N-acyl substituents of D-alanine.</text>
        <dbReference type="EC" id="3.4.16.4"/>
    </reaction>
</comment>
<feature type="compositionally biased region" description="Basic and acidic residues" evidence="15">
    <location>
        <begin position="803"/>
        <end position="817"/>
    </location>
</feature>
<comment type="caution">
    <text evidence="18">The sequence shown here is derived from an EMBL/GenBank/DDBJ whole genome shotgun (WGS) entry which is preliminary data.</text>
</comment>
<comment type="subcellular location">
    <subcellularLocation>
        <location evidence="1">Cell membrane</location>
    </subcellularLocation>
</comment>
<keyword evidence="7" id="KW-0378">Hydrolase</keyword>
<feature type="transmembrane region" description="Helical" evidence="16">
    <location>
        <begin position="20"/>
        <end position="49"/>
    </location>
</feature>
<dbReference type="Gene3D" id="3.40.710.10">
    <property type="entry name" value="DD-peptidase/beta-lactamase superfamily"/>
    <property type="match status" value="1"/>
</dbReference>
<reference evidence="18 19" key="1">
    <citation type="submission" date="2021-07" db="EMBL/GenBank/DDBJ databases">
        <title>Paenibacillus radiodurans sp. nov., isolated from the southeastern edge of Tengger Desert.</title>
        <authorList>
            <person name="Zhang G."/>
        </authorList>
    </citation>
    <scope>NUCLEOTIDE SEQUENCE [LARGE SCALE GENOMIC DNA]</scope>
    <source>
        <strain evidence="18 19">DT7-4</strain>
    </source>
</reference>
<evidence type="ECO:0000256" key="15">
    <source>
        <dbReference type="SAM" id="MobiDB-lite"/>
    </source>
</evidence>
<keyword evidence="2" id="KW-1003">Cell membrane</keyword>
<evidence type="ECO:0000256" key="5">
    <source>
        <dbReference type="ARBA" id="ARBA00022676"/>
    </source>
</evidence>
<dbReference type="Gene3D" id="1.10.3810.10">
    <property type="entry name" value="Biosynthetic peptidoglycan transglycosylase-like"/>
    <property type="match status" value="1"/>
</dbReference>
<evidence type="ECO:0000256" key="12">
    <source>
        <dbReference type="ARBA" id="ARBA00023316"/>
    </source>
</evidence>
<gene>
    <name evidence="18" type="ORF">K0T92_05580</name>
</gene>
<dbReference type="InterPro" id="IPR003961">
    <property type="entry name" value="FN3_dom"/>
</dbReference>
<dbReference type="RefSeq" id="WP_219871440.1">
    <property type="nucleotide sequence ID" value="NZ_JAHZIJ010000002.1"/>
</dbReference>
<evidence type="ECO:0000313" key="18">
    <source>
        <dbReference type="EMBL" id="MBW7474207.1"/>
    </source>
</evidence>
<keyword evidence="12" id="KW-0961">Cell wall biogenesis/degradation</keyword>
<dbReference type="PROSITE" id="PS50853">
    <property type="entry name" value="FN3"/>
    <property type="match status" value="1"/>
</dbReference>
<evidence type="ECO:0000256" key="6">
    <source>
        <dbReference type="ARBA" id="ARBA00022679"/>
    </source>
</evidence>
<evidence type="ECO:0000256" key="1">
    <source>
        <dbReference type="ARBA" id="ARBA00004236"/>
    </source>
</evidence>
<feature type="region of interest" description="Disordered" evidence="15">
    <location>
        <begin position="914"/>
        <end position="941"/>
    </location>
</feature>
<accession>A0ABS7D3R9</accession>
<dbReference type="Proteomes" id="UP000812277">
    <property type="component" value="Unassembled WGS sequence"/>
</dbReference>
<organism evidence="18 19">
    <name type="scientific">Paenibacillus oenotherae</name>
    <dbReference type="NCBI Taxonomy" id="1435645"/>
    <lineage>
        <taxon>Bacteria</taxon>
        <taxon>Bacillati</taxon>
        <taxon>Bacillota</taxon>
        <taxon>Bacilli</taxon>
        <taxon>Bacillales</taxon>
        <taxon>Paenibacillaceae</taxon>
        <taxon>Paenibacillus</taxon>
    </lineage>
</organism>
<keyword evidence="8" id="KW-0133">Cell shape</keyword>
<dbReference type="InterPro" id="IPR001264">
    <property type="entry name" value="Glyco_trans_51"/>
</dbReference>